<dbReference type="AlphaFoldDB" id="A0A1C4GVC8"/>
<dbReference type="InterPro" id="IPR003593">
    <property type="entry name" value="AAA+_ATPase"/>
</dbReference>
<dbReference type="InterPro" id="IPR003439">
    <property type="entry name" value="ABC_transporter-like_ATP-bd"/>
</dbReference>
<dbReference type="PANTHER" id="PTHR42788">
    <property type="entry name" value="TAURINE IMPORT ATP-BINDING PROTEIN-RELATED"/>
    <property type="match status" value="1"/>
</dbReference>
<dbReference type="PROSITE" id="PS50893">
    <property type="entry name" value="ABC_TRANSPORTER_2"/>
    <property type="match status" value="1"/>
</dbReference>
<keyword evidence="5 9" id="KW-0067">ATP-binding</keyword>
<feature type="domain" description="ABC transporter" evidence="8">
    <location>
        <begin position="35"/>
        <end position="259"/>
    </location>
</feature>
<dbReference type="Gene3D" id="3.40.50.300">
    <property type="entry name" value="P-loop containing nucleotide triphosphate hydrolases"/>
    <property type="match status" value="1"/>
</dbReference>
<dbReference type="GO" id="GO:0016887">
    <property type="term" value="F:ATP hydrolysis activity"/>
    <property type="evidence" value="ECO:0007669"/>
    <property type="project" value="InterPro"/>
</dbReference>
<dbReference type="EMBL" id="FMBK01000008">
    <property type="protein sequence ID" value="SCC72157.1"/>
    <property type="molecule type" value="Genomic_DNA"/>
</dbReference>
<dbReference type="SMART" id="SM00382">
    <property type="entry name" value="AAA"/>
    <property type="match status" value="1"/>
</dbReference>
<dbReference type="PANTHER" id="PTHR42788:SF17">
    <property type="entry name" value="ALIPHATIC SULFONATES IMPORT ATP-BINDING PROTEIN SSUB"/>
    <property type="match status" value="1"/>
</dbReference>
<comment type="similarity">
    <text evidence="1">Belongs to the ABC transporter superfamily.</text>
</comment>
<protein>
    <submittedName>
        <fullName evidence="9">Sulfonate transport system ATP-binding protein</fullName>
    </submittedName>
</protein>
<keyword evidence="3" id="KW-1003">Cell membrane</keyword>
<name>A0A1C4GVC8_9GAMM</name>
<dbReference type="CDD" id="cd03293">
    <property type="entry name" value="ABC_NrtD_SsuB_transporters"/>
    <property type="match status" value="1"/>
</dbReference>
<dbReference type="InterPro" id="IPR027417">
    <property type="entry name" value="P-loop_NTPase"/>
</dbReference>
<dbReference type="SUPFAM" id="SSF52540">
    <property type="entry name" value="P-loop containing nucleoside triphosphate hydrolases"/>
    <property type="match status" value="1"/>
</dbReference>
<dbReference type="OrthoDB" id="9802264at2"/>
<evidence type="ECO:0000313" key="9">
    <source>
        <dbReference type="EMBL" id="SCC72157.1"/>
    </source>
</evidence>
<dbReference type="GO" id="GO:0005524">
    <property type="term" value="F:ATP binding"/>
    <property type="evidence" value="ECO:0007669"/>
    <property type="project" value="UniProtKB-KW"/>
</dbReference>
<evidence type="ECO:0000313" key="10">
    <source>
        <dbReference type="Proteomes" id="UP000243661"/>
    </source>
</evidence>
<keyword evidence="7" id="KW-0472">Membrane</keyword>
<evidence type="ECO:0000256" key="6">
    <source>
        <dbReference type="ARBA" id="ARBA00022967"/>
    </source>
</evidence>
<reference evidence="9 10" key="1">
    <citation type="submission" date="2016-08" db="EMBL/GenBank/DDBJ databases">
        <authorList>
            <person name="Seilhamer J.J."/>
        </authorList>
    </citation>
    <scope>NUCLEOTIDE SEQUENCE [LARGE SCALE GENOMIC DNA]</scope>
    <source>
        <strain evidence="9 10">ANC 4874</strain>
    </source>
</reference>
<evidence type="ECO:0000256" key="2">
    <source>
        <dbReference type="ARBA" id="ARBA00022448"/>
    </source>
</evidence>
<evidence type="ECO:0000256" key="4">
    <source>
        <dbReference type="ARBA" id="ARBA00022741"/>
    </source>
</evidence>
<keyword evidence="2" id="KW-0813">Transport</keyword>
<evidence type="ECO:0000259" key="8">
    <source>
        <dbReference type="PROSITE" id="PS50893"/>
    </source>
</evidence>
<organism evidence="9 10">
    <name type="scientific">Acinetobacter albensis</name>
    <dbReference type="NCBI Taxonomy" id="1673609"/>
    <lineage>
        <taxon>Bacteria</taxon>
        <taxon>Pseudomonadati</taxon>
        <taxon>Pseudomonadota</taxon>
        <taxon>Gammaproteobacteria</taxon>
        <taxon>Moraxellales</taxon>
        <taxon>Moraxellaceae</taxon>
        <taxon>Acinetobacter</taxon>
    </lineage>
</organism>
<dbReference type="InterPro" id="IPR050166">
    <property type="entry name" value="ABC_transporter_ATP-bind"/>
</dbReference>
<keyword evidence="6" id="KW-1278">Translocase</keyword>
<proteinExistence type="inferred from homology"/>
<dbReference type="RefSeq" id="WP_092719979.1">
    <property type="nucleotide sequence ID" value="NZ_FMBK01000008.1"/>
</dbReference>
<evidence type="ECO:0000256" key="3">
    <source>
        <dbReference type="ARBA" id="ARBA00022475"/>
    </source>
</evidence>
<gene>
    <name evidence="9" type="ORF">GA0116959_10810</name>
</gene>
<keyword evidence="4" id="KW-0547">Nucleotide-binding</keyword>
<dbReference type="Proteomes" id="UP000243661">
    <property type="component" value="Unassembled WGS sequence"/>
</dbReference>
<evidence type="ECO:0000256" key="5">
    <source>
        <dbReference type="ARBA" id="ARBA00022840"/>
    </source>
</evidence>
<accession>A0A1C4GVC8</accession>
<evidence type="ECO:0000256" key="1">
    <source>
        <dbReference type="ARBA" id="ARBA00005417"/>
    </source>
</evidence>
<sequence length="269" mass="30093">MTDLSLGQHVAKNKIIADHSASPDINPHAVTGAEILIEQLYKFYAEVKVLEDLDLHIQPGEFLAIVGRSGCGKSTLLRLIADLEQPSYGEIKFKSARHIREGINSDDIRVMFQDPRLLPWRSIEQNVQLGLAKQDQANASTLLEKVGLKEKAGFWPSQLSGGQRQRTALARALSHKPRILLLDEPLGALDALTRLEMQNLIEKLWLEQGFTAILVTHDVSEAVQLADRIILLDQGQIAKQFKVELPRPRQKNYAFSELEQQILNAVLAT</sequence>
<evidence type="ECO:0000256" key="7">
    <source>
        <dbReference type="ARBA" id="ARBA00023136"/>
    </source>
</evidence>
<dbReference type="Pfam" id="PF00005">
    <property type="entry name" value="ABC_tran"/>
    <property type="match status" value="1"/>
</dbReference>